<sequence length="225" mass="25924">MRRLLFLLLIGLFAQLLVSCYPEGADNTEDYDVAMTTYDRDKDASFFAGLTTYSMPDTIVYFVSKNDEINGGHQFDQAILQLVESEFNALGYQRIQGSETDKPDFIVTVSAFSNVNYYFVYNNWYNYWGWYPGWDWFGWGYYPGWNWPSFGPYYPWGSIDLYSYRSGSIVIDMLDPSNVTESSNKIPVLWSGIADGIIAGSTDYILQRAETQIRQCFIQSPYLGK</sequence>
<feature type="domain" description="DUF4136" evidence="2">
    <location>
        <begin position="38"/>
        <end position="222"/>
    </location>
</feature>
<keyword evidence="4" id="KW-1185">Reference proteome</keyword>
<dbReference type="AlphaFoldDB" id="H1DJ78"/>
<dbReference type="EMBL" id="ADMC01000025">
    <property type="protein sequence ID" value="EHP46333.1"/>
    <property type="molecule type" value="Genomic_DNA"/>
</dbReference>
<evidence type="ECO:0000313" key="4">
    <source>
        <dbReference type="Proteomes" id="UP000004892"/>
    </source>
</evidence>
<dbReference type="STRING" id="742817.HMPREF9449_01950"/>
<gene>
    <name evidence="3" type="ORF">HMPREF9449_01950</name>
</gene>
<name>H1DJ78_9BACT</name>
<dbReference type="Gene3D" id="3.30.160.670">
    <property type="match status" value="1"/>
</dbReference>
<evidence type="ECO:0000256" key="1">
    <source>
        <dbReference type="SAM" id="SignalP"/>
    </source>
</evidence>
<dbReference type="eggNOG" id="ENOG502ZB9T">
    <property type="taxonomic scope" value="Bacteria"/>
</dbReference>
<keyword evidence="1" id="KW-0732">Signal</keyword>
<reference evidence="3 4" key="1">
    <citation type="submission" date="2012-01" db="EMBL/GenBank/DDBJ databases">
        <title>The Genome Sequence of Odoribacter laneus YIT 12061.</title>
        <authorList>
            <consortium name="The Broad Institute Genome Sequencing Platform"/>
            <person name="Earl A."/>
            <person name="Ward D."/>
            <person name="Feldgarden M."/>
            <person name="Gevers D."/>
            <person name="Morotomi M."/>
            <person name="Young S.K."/>
            <person name="Zeng Q."/>
            <person name="Gargeya S."/>
            <person name="Fitzgerald M."/>
            <person name="Haas B."/>
            <person name="Abouelleil A."/>
            <person name="Alvarado L."/>
            <person name="Arachchi H.M."/>
            <person name="Berlin A."/>
            <person name="Chapman S.B."/>
            <person name="Gearin G."/>
            <person name="Goldberg J."/>
            <person name="Griggs A."/>
            <person name="Gujja S."/>
            <person name="Hansen M."/>
            <person name="Heiman D."/>
            <person name="Howarth C."/>
            <person name="Larimer J."/>
            <person name="Lui A."/>
            <person name="MacDonald P.J.P."/>
            <person name="McCowen C."/>
            <person name="Montmayeur A."/>
            <person name="Murphy C."/>
            <person name="Neiman D."/>
            <person name="Pearson M."/>
            <person name="Priest M."/>
            <person name="Roberts A."/>
            <person name="Saif S."/>
            <person name="Shea T."/>
            <person name="Sisk P."/>
            <person name="Stolte C."/>
            <person name="Sykes S."/>
            <person name="Wortman J."/>
            <person name="Nusbaum C."/>
            <person name="Birren B."/>
        </authorList>
    </citation>
    <scope>NUCLEOTIDE SEQUENCE [LARGE SCALE GENOMIC DNA]</scope>
    <source>
        <strain evidence="3 4">YIT 12061</strain>
    </source>
</reference>
<dbReference type="HOGENOM" id="CLU_110587_0_0_10"/>
<comment type="caution">
    <text evidence="3">The sequence shown here is derived from an EMBL/GenBank/DDBJ whole genome shotgun (WGS) entry which is preliminary data.</text>
</comment>
<feature type="signal peptide" evidence="1">
    <location>
        <begin position="1"/>
        <end position="24"/>
    </location>
</feature>
<dbReference type="Proteomes" id="UP000004892">
    <property type="component" value="Unassembled WGS sequence"/>
</dbReference>
<dbReference type="RefSeq" id="WP_009137097.1">
    <property type="nucleotide sequence ID" value="NZ_JH594596.1"/>
</dbReference>
<protein>
    <recommendedName>
        <fullName evidence="2">DUF4136 domain-containing protein</fullName>
    </recommendedName>
</protein>
<accession>H1DJ78</accession>
<dbReference type="GeneID" id="98069506"/>
<evidence type="ECO:0000259" key="2">
    <source>
        <dbReference type="Pfam" id="PF13590"/>
    </source>
</evidence>
<organism evidence="3 4">
    <name type="scientific">Odoribacter laneus YIT 12061</name>
    <dbReference type="NCBI Taxonomy" id="742817"/>
    <lineage>
        <taxon>Bacteria</taxon>
        <taxon>Pseudomonadati</taxon>
        <taxon>Bacteroidota</taxon>
        <taxon>Bacteroidia</taxon>
        <taxon>Bacteroidales</taxon>
        <taxon>Odoribacteraceae</taxon>
        <taxon>Odoribacter</taxon>
    </lineage>
</organism>
<dbReference type="InterPro" id="IPR025411">
    <property type="entry name" value="DUF4136"/>
</dbReference>
<dbReference type="PATRIC" id="fig|742817.3.peg.2076"/>
<evidence type="ECO:0000313" key="3">
    <source>
        <dbReference type="EMBL" id="EHP46333.1"/>
    </source>
</evidence>
<proteinExistence type="predicted"/>
<feature type="chain" id="PRO_5003549238" description="DUF4136 domain-containing protein" evidence="1">
    <location>
        <begin position="25"/>
        <end position="225"/>
    </location>
</feature>
<dbReference type="Pfam" id="PF13590">
    <property type="entry name" value="DUF4136"/>
    <property type="match status" value="1"/>
</dbReference>
<dbReference type="PROSITE" id="PS51257">
    <property type="entry name" value="PROKAR_LIPOPROTEIN"/>
    <property type="match status" value="1"/>
</dbReference>